<reference evidence="1" key="1">
    <citation type="submission" date="2021-01" db="EMBL/GenBank/DDBJ databases">
        <authorList>
            <person name="Corre E."/>
            <person name="Pelletier E."/>
            <person name="Niang G."/>
            <person name="Scheremetjew M."/>
            <person name="Finn R."/>
            <person name="Kale V."/>
            <person name="Holt S."/>
            <person name="Cochrane G."/>
            <person name="Meng A."/>
            <person name="Brown T."/>
            <person name="Cohen L."/>
        </authorList>
    </citation>
    <scope>NUCLEOTIDE SEQUENCE</scope>
    <source>
        <strain evidence="1">CCAP1064/1</strain>
    </source>
</reference>
<dbReference type="AlphaFoldDB" id="A0A7S0C3U8"/>
<dbReference type="EMBL" id="HBEL01015710">
    <property type="protein sequence ID" value="CAD8411392.1"/>
    <property type="molecule type" value="Transcribed_RNA"/>
</dbReference>
<accession>A0A7S0C3U8</accession>
<gene>
    <name evidence="1" type="ORF">PINE0816_LOCUS7515</name>
</gene>
<organism evidence="1">
    <name type="scientific">Proboscia inermis</name>
    <dbReference type="NCBI Taxonomy" id="420281"/>
    <lineage>
        <taxon>Eukaryota</taxon>
        <taxon>Sar</taxon>
        <taxon>Stramenopiles</taxon>
        <taxon>Ochrophyta</taxon>
        <taxon>Bacillariophyta</taxon>
        <taxon>Coscinodiscophyceae</taxon>
        <taxon>Rhizosoleniophycidae</taxon>
        <taxon>Rhizosoleniales</taxon>
        <taxon>Rhizosoleniaceae</taxon>
        <taxon>Proboscia</taxon>
    </lineage>
</organism>
<name>A0A7S0C3U8_9STRA</name>
<evidence type="ECO:0000313" key="1">
    <source>
        <dbReference type="EMBL" id="CAD8411392.1"/>
    </source>
</evidence>
<protein>
    <submittedName>
        <fullName evidence="1">Uncharacterized protein</fullName>
    </submittedName>
</protein>
<sequence length="343" mass="38179">MEKQEWLTEASSLFHNTFKIHEKIDETNMVTDENTVFCFQSIKSLVPYLFDTLSSSSKYEKYYDLWSQRNLSKLLQNDIEILGSTFPNVIINTEVADCPWSSLLRTTSFTNISVETTSPNVCMKNGIGSGVSTKSESRTTNSDSFLGNAVTDTESSLSSPLNTICTKHATVVKLPPSTKTLPLALEVPVKGRLQSNATNNESDKVSSNMLHDEFNFRGSKPLHVSADGKSIHDSDKTVESKGEIKLAEDASEWLGSQQTSLEHAKPDFTAVEHVTNDSLNEDETQKSMESFVDDTIEESFGDFNNFEKDGPDTANDTIEEEDFGDFEAFTDAQFIDSVQTYDL</sequence>
<proteinExistence type="predicted"/>